<dbReference type="RefSeq" id="WP_183477125.1">
    <property type="nucleotide sequence ID" value="NZ_JACIFO010000003.1"/>
</dbReference>
<dbReference type="EMBL" id="JACIFO010000003">
    <property type="protein sequence ID" value="MBB4118767.1"/>
    <property type="molecule type" value="Genomic_DNA"/>
</dbReference>
<name>A0A840EV72_9FLAO</name>
<feature type="domain" description="Gcp-like" evidence="1">
    <location>
        <begin position="36"/>
        <end position="219"/>
    </location>
</feature>
<dbReference type="NCBIfam" id="TIGR03725">
    <property type="entry name" value="T6A_YeaZ"/>
    <property type="match status" value="1"/>
</dbReference>
<keyword evidence="3" id="KW-1185">Reference proteome</keyword>
<dbReference type="InterPro" id="IPR022496">
    <property type="entry name" value="T6A_TsaB"/>
</dbReference>
<dbReference type="Pfam" id="PF00814">
    <property type="entry name" value="TsaD"/>
    <property type="match status" value="1"/>
</dbReference>
<dbReference type="InterPro" id="IPR000905">
    <property type="entry name" value="Gcp-like_dom"/>
</dbReference>
<evidence type="ECO:0000313" key="3">
    <source>
        <dbReference type="Proteomes" id="UP000553034"/>
    </source>
</evidence>
<gene>
    <name evidence="2" type="ORF">GGR32_001047</name>
</gene>
<dbReference type="CDD" id="cd24032">
    <property type="entry name" value="ASKHA_NBD_TsaB"/>
    <property type="match status" value="1"/>
</dbReference>
<protein>
    <submittedName>
        <fullName evidence="2">tRNA threonylcarbamoyladenosine biosynthesis protein TsaB</fullName>
    </submittedName>
</protein>
<comment type="caution">
    <text evidence="2">The sequence shown here is derived from an EMBL/GenBank/DDBJ whole genome shotgun (WGS) entry which is preliminary data.</text>
</comment>
<dbReference type="Gene3D" id="3.30.420.40">
    <property type="match status" value="2"/>
</dbReference>
<dbReference type="SUPFAM" id="SSF53067">
    <property type="entry name" value="Actin-like ATPase domain"/>
    <property type="match status" value="2"/>
</dbReference>
<proteinExistence type="predicted"/>
<evidence type="ECO:0000259" key="1">
    <source>
        <dbReference type="Pfam" id="PF00814"/>
    </source>
</evidence>
<evidence type="ECO:0000313" key="2">
    <source>
        <dbReference type="EMBL" id="MBB4118767.1"/>
    </source>
</evidence>
<dbReference type="PANTHER" id="PTHR11735:SF11">
    <property type="entry name" value="TRNA THREONYLCARBAMOYLADENOSINE BIOSYNTHESIS PROTEIN TSAB"/>
    <property type="match status" value="1"/>
</dbReference>
<dbReference type="AlphaFoldDB" id="A0A840EV72"/>
<accession>A0A840EV72</accession>
<dbReference type="GO" id="GO:0005829">
    <property type="term" value="C:cytosol"/>
    <property type="evidence" value="ECO:0007669"/>
    <property type="project" value="TreeGrafter"/>
</dbReference>
<dbReference type="PANTHER" id="PTHR11735">
    <property type="entry name" value="TRNA N6-ADENOSINE THREONYLCARBAMOYLTRANSFERASE"/>
    <property type="match status" value="1"/>
</dbReference>
<dbReference type="Proteomes" id="UP000553034">
    <property type="component" value="Unassembled WGS sequence"/>
</dbReference>
<sequence length="225" mass="24748">MAKILLLETTTTNCSVALCENENIIALYEDAENGYSHAEKLHLFIEKALQDAKLSLQQLDAIAVSKGPGSYTGLRIGVSAAKGLCYSLSIPLIAIETMEVLARGAQVDVGDFIIPMLDARRMEVYTAVFDATYKKLENTLAKILTADAYKEYVTSGSSVCFIGNANEKCKTFIPSSEKINYIAALPSAKNMAVAASEKYKQHLFEDVAYFEPFYLKDFVVTPKKK</sequence>
<dbReference type="GO" id="GO:0002949">
    <property type="term" value="P:tRNA threonylcarbamoyladenosine modification"/>
    <property type="evidence" value="ECO:0007669"/>
    <property type="project" value="InterPro"/>
</dbReference>
<organism evidence="2 3">
    <name type="scientific">Mesonia hippocampi</name>
    <dbReference type="NCBI Taxonomy" id="1628250"/>
    <lineage>
        <taxon>Bacteria</taxon>
        <taxon>Pseudomonadati</taxon>
        <taxon>Bacteroidota</taxon>
        <taxon>Flavobacteriia</taxon>
        <taxon>Flavobacteriales</taxon>
        <taxon>Flavobacteriaceae</taxon>
        <taxon>Mesonia</taxon>
    </lineage>
</organism>
<dbReference type="InterPro" id="IPR043129">
    <property type="entry name" value="ATPase_NBD"/>
</dbReference>
<reference evidence="2 3" key="1">
    <citation type="submission" date="2020-08" db="EMBL/GenBank/DDBJ databases">
        <title>Genomic Encyclopedia of Type Strains, Phase IV (KMG-IV): sequencing the most valuable type-strain genomes for metagenomic binning, comparative biology and taxonomic classification.</title>
        <authorList>
            <person name="Goeker M."/>
        </authorList>
    </citation>
    <scope>NUCLEOTIDE SEQUENCE [LARGE SCALE GENOMIC DNA]</scope>
    <source>
        <strain evidence="2 3">DSM 29568</strain>
    </source>
</reference>